<dbReference type="Proteomes" id="UP001228049">
    <property type="component" value="Unassembled WGS sequence"/>
</dbReference>
<protein>
    <submittedName>
        <fullName evidence="1">Kinetochore protein NDC80</fullName>
    </submittedName>
</protein>
<comment type="caution">
    <text evidence="1">The sequence shown here is derived from an EMBL/GenBank/DDBJ whole genome shotgun (WGS) entry which is preliminary data.</text>
</comment>
<sequence length="86" mass="9831">MGHVIRVQSGAEAAADRAESVEKYEAVMEDYRRMMNEQVIGSLGNKSAADSWPRQGVSEQNKKRNIVYFLQTLQDKVWNTLTRKDV</sequence>
<gene>
    <name evidence="1" type="ORF">KUDE01_011586</name>
</gene>
<proteinExistence type="predicted"/>
<keyword evidence="2" id="KW-1185">Reference proteome</keyword>
<reference evidence="1" key="1">
    <citation type="submission" date="2023-04" db="EMBL/GenBank/DDBJ databases">
        <title>Chromosome-level genome of Chaenocephalus aceratus.</title>
        <authorList>
            <person name="Park H."/>
        </authorList>
    </citation>
    <scope>NUCLEOTIDE SEQUENCE</scope>
    <source>
        <strain evidence="1">DE</strain>
        <tissue evidence="1">Muscle</tissue>
    </source>
</reference>
<dbReference type="EMBL" id="JASDAP010000004">
    <property type="protein sequence ID" value="KAK1904404.1"/>
    <property type="molecule type" value="Genomic_DNA"/>
</dbReference>
<dbReference type="AlphaFoldDB" id="A0AAD9CM81"/>
<organism evidence="1 2">
    <name type="scientific">Dissostichus eleginoides</name>
    <name type="common">Patagonian toothfish</name>
    <name type="synonym">Dissostichus amissus</name>
    <dbReference type="NCBI Taxonomy" id="100907"/>
    <lineage>
        <taxon>Eukaryota</taxon>
        <taxon>Metazoa</taxon>
        <taxon>Chordata</taxon>
        <taxon>Craniata</taxon>
        <taxon>Vertebrata</taxon>
        <taxon>Euteleostomi</taxon>
        <taxon>Actinopterygii</taxon>
        <taxon>Neopterygii</taxon>
        <taxon>Teleostei</taxon>
        <taxon>Neoteleostei</taxon>
        <taxon>Acanthomorphata</taxon>
        <taxon>Eupercaria</taxon>
        <taxon>Perciformes</taxon>
        <taxon>Notothenioidei</taxon>
        <taxon>Nototheniidae</taxon>
        <taxon>Dissostichus</taxon>
    </lineage>
</organism>
<evidence type="ECO:0000313" key="2">
    <source>
        <dbReference type="Proteomes" id="UP001228049"/>
    </source>
</evidence>
<accession>A0AAD9CM81</accession>
<evidence type="ECO:0000313" key="1">
    <source>
        <dbReference type="EMBL" id="KAK1904404.1"/>
    </source>
</evidence>
<name>A0AAD9CM81_DISEL</name>